<dbReference type="AlphaFoldDB" id="A0A1R4ABY1"/>
<dbReference type="GO" id="GO:0008289">
    <property type="term" value="F:lipid binding"/>
    <property type="evidence" value="ECO:0007669"/>
    <property type="project" value="UniProtKB-KW"/>
</dbReference>
<dbReference type="OrthoDB" id="365272at2759"/>
<keyword evidence="5 12" id="KW-0732">Signal</keyword>
<dbReference type="GO" id="GO:0007338">
    <property type="term" value="P:single fertilization"/>
    <property type="evidence" value="ECO:0007669"/>
    <property type="project" value="UniProtKB-KW"/>
</dbReference>
<keyword evidence="10" id="KW-0278">Fertilization</keyword>
<keyword evidence="4 11" id="KW-0812">Transmembrane</keyword>
<evidence type="ECO:0000256" key="12">
    <source>
        <dbReference type="SAM" id="SignalP"/>
    </source>
</evidence>
<protein>
    <submittedName>
        <fullName evidence="14">Male gamete fusion factor HAP2, putative (HAP2)</fullName>
    </submittedName>
</protein>
<keyword evidence="8 11" id="KW-0472">Membrane</keyword>
<proteinExistence type="inferred from homology"/>
<evidence type="ECO:0000256" key="2">
    <source>
        <dbReference type="ARBA" id="ARBA00010929"/>
    </source>
</evidence>
<evidence type="ECO:0000313" key="15">
    <source>
        <dbReference type="Proteomes" id="UP000002899"/>
    </source>
</evidence>
<evidence type="ECO:0000256" key="3">
    <source>
        <dbReference type="ARBA" id="ARBA00022475"/>
    </source>
</evidence>
<evidence type="ECO:0000256" key="5">
    <source>
        <dbReference type="ARBA" id="ARBA00022729"/>
    </source>
</evidence>
<keyword evidence="3" id="KW-1003">Cell membrane</keyword>
<dbReference type="InterPro" id="IPR040326">
    <property type="entry name" value="HAP2/GCS1"/>
</dbReference>
<feature type="signal peptide" evidence="12">
    <location>
        <begin position="1"/>
        <end position="19"/>
    </location>
</feature>
<evidence type="ECO:0000256" key="8">
    <source>
        <dbReference type="ARBA" id="ARBA00023136"/>
    </source>
</evidence>
<sequence>MMLRTFMVVILIYAPISESLISGKSLMCVKTDSDTYNKATCQNRLHSEVQVTYQGIDEKYVFRSEEGGEGILLTLKSGDVQLIYDLDYHLDVPFYYIEKNVDFSWSGEGSHCYSSCADAPLDGCSIESDLPKSSVNQFPFGICCQCGKNALPSSHRANFSCNTVFEAFQSNICMSKSCLKAVNPWYSVSSIVYPPRYVRNLNVTIQNLSDLNDVFTCTVNDQNRICRDDRRDISITLKWSKSQDGQEAPLIDNYIFIPSFPPDDPKVISSTIKTNCGLSDQDAQNGKLLGEACLKYAVSVENDAVDTKGTSCNKIGISPSHWGREERLCNSPKNSCVNNQLGWYLKEFPQKSKLPKVYGSSPLAHFGTVLDDDDSDEMIRAISYTVSKPHVSAVLVDTMQGSFVEIKQFSGAAIAFARFTECNGMNHCFADVGILNSSESISHVHLNLKCTIAGGSAVLGESEQVTIQIEPKNTVTRRVLINVANYKNAQGTCNAVILSPQKDIVDTLDFALYVNIPEKNIGPDSQSFDSYAIEQEEGHQVIEDSYAENVCNCGWYNPICYLQNFGTCIWDGFNRIYKVIVMVCAIALVIIFIPFVVAIIRWVRSSS</sequence>
<dbReference type="InterPro" id="IPR018928">
    <property type="entry name" value="HAP2/GCS1_dom"/>
</dbReference>
<evidence type="ECO:0000256" key="10">
    <source>
        <dbReference type="ARBA" id="ARBA00023279"/>
    </source>
</evidence>
<keyword evidence="9" id="KW-1015">Disulfide bond</keyword>
<reference evidence="14 15" key="1">
    <citation type="journal article" date="2012" name="Nucleic Acids Res.">
        <title>Sequencing of the smallest Apicomplexan genome from the human pathogen Babesia microti.</title>
        <authorList>
            <person name="Cornillot E."/>
            <person name="Hadj-Kaddour K."/>
            <person name="Dassouli A."/>
            <person name="Noel B."/>
            <person name="Ranwez V."/>
            <person name="Vacherie B."/>
            <person name="Augagneur Y."/>
            <person name="Bres V."/>
            <person name="Duclos A."/>
            <person name="Randazzo S."/>
            <person name="Carcy B."/>
            <person name="Debierre-Grockiego F."/>
            <person name="Delbecq S."/>
            <person name="Moubri-Menage K."/>
            <person name="Shams-Eldin H."/>
            <person name="Usmani-Brown S."/>
            <person name="Bringaud F."/>
            <person name="Wincker P."/>
            <person name="Vivares C.P."/>
            <person name="Schwarz R.T."/>
            <person name="Schetters T.P."/>
            <person name="Krause P.J."/>
            <person name="Gorenflot A."/>
            <person name="Berry V."/>
            <person name="Barbe V."/>
            <person name="Ben Mamoun C."/>
        </authorList>
    </citation>
    <scope>NUCLEOTIDE SEQUENCE [LARGE SCALE GENOMIC DNA]</scope>
    <source>
        <strain evidence="14 15">RI</strain>
    </source>
</reference>
<feature type="chain" id="PRO_5012526163" evidence="12">
    <location>
        <begin position="20"/>
        <end position="607"/>
    </location>
</feature>
<accession>A0A1R4ABY1</accession>
<reference evidence="14 15" key="2">
    <citation type="journal article" date="2013" name="PLoS ONE">
        <title>Whole genome mapping and re-organization of the nuclear and mitochondrial genomes of Babesia microti isolates.</title>
        <authorList>
            <person name="Cornillot E."/>
            <person name="Dassouli A."/>
            <person name="Garg A."/>
            <person name="Pachikara N."/>
            <person name="Randazzo S."/>
            <person name="Depoix D."/>
            <person name="Carcy B."/>
            <person name="Delbecq S."/>
            <person name="Frutos R."/>
            <person name="Silva J.C."/>
            <person name="Sutton R."/>
            <person name="Krause P.J."/>
            <person name="Mamoun C.B."/>
        </authorList>
    </citation>
    <scope>NUCLEOTIDE SEQUENCE [LARGE SCALE GENOMIC DNA]</scope>
    <source>
        <strain evidence="14 15">RI</strain>
    </source>
</reference>
<comment type="similarity">
    <text evidence="2">Belongs to the HAP2/GCS1 family.</text>
</comment>
<dbReference type="EMBL" id="LN871598">
    <property type="protein sequence ID" value="SJK86523.1"/>
    <property type="molecule type" value="Genomic_DNA"/>
</dbReference>
<dbReference type="Proteomes" id="UP000002899">
    <property type="component" value="Chromosome III"/>
</dbReference>
<evidence type="ECO:0000256" key="6">
    <source>
        <dbReference type="ARBA" id="ARBA00022989"/>
    </source>
</evidence>
<keyword evidence="15" id="KW-1185">Reference proteome</keyword>
<dbReference type="KEGG" id="bmic:BMR1_03g02930"/>
<keyword evidence="6 11" id="KW-1133">Transmembrane helix</keyword>
<organism evidence="14 15">
    <name type="scientific">Babesia microti (strain RI)</name>
    <dbReference type="NCBI Taxonomy" id="1133968"/>
    <lineage>
        <taxon>Eukaryota</taxon>
        <taxon>Sar</taxon>
        <taxon>Alveolata</taxon>
        <taxon>Apicomplexa</taxon>
        <taxon>Aconoidasida</taxon>
        <taxon>Piroplasmida</taxon>
        <taxon>Babesiidae</taxon>
        <taxon>Babesia</taxon>
    </lineage>
</organism>
<evidence type="ECO:0000256" key="4">
    <source>
        <dbReference type="ARBA" id="ARBA00022692"/>
    </source>
</evidence>
<dbReference type="GO" id="GO:0005886">
    <property type="term" value="C:plasma membrane"/>
    <property type="evidence" value="ECO:0007669"/>
    <property type="project" value="UniProtKB-SubCell"/>
</dbReference>
<evidence type="ECO:0000259" key="13">
    <source>
        <dbReference type="Pfam" id="PF10699"/>
    </source>
</evidence>
<dbReference type="PANTHER" id="PTHR31764">
    <property type="entry name" value="PROTEIN HAPLESS 2"/>
    <property type="match status" value="1"/>
</dbReference>
<keyword evidence="7" id="KW-0446">Lipid-binding</keyword>
<comment type="subcellular location">
    <subcellularLocation>
        <location evidence="1">Cell membrane</location>
        <topology evidence="1">Single-pass type I membrane protein</topology>
    </subcellularLocation>
</comment>
<evidence type="ECO:0000256" key="11">
    <source>
        <dbReference type="SAM" id="Phobius"/>
    </source>
</evidence>
<dbReference type="Pfam" id="PF10699">
    <property type="entry name" value="HAP2-GCS1"/>
    <property type="match status" value="1"/>
</dbReference>
<dbReference type="PANTHER" id="PTHR31764:SF0">
    <property type="entry name" value="GENERATIVE CELL SPECIFIC-1_HAP2 DOMAIN-CONTAINING PROTEIN"/>
    <property type="match status" value="1"/>
</dbReference>
<dbReference type="VEuPathDB" id="PiroplasmaDB:BMR1_03g02930"/>
<evidence type="ECO:0000256" key="1">
    <source>
        <dbReference type="ARBA" id="ARBA00004251"/>
    </source>
</evidence>
<dbReference type="RefSeq" id="XP_021338673.1">
    <property type="nucleotide sequence ID" value="XM_021482120.1"/>
</dbReference>
<evidence type="ECO:0000256" key="7">
    <source>
        <dbReference type="ARBA" id="ARBA00023121"/>
    </source>
</evidence>
<evidence type="ECO:0000313" key="14">
    <source>
        <dbReference type="EMBL" id="SJK86523.1"/>
    </source>
</evidence>
<evidence type="ECO:0000256" key="9">
    <source>
        <dbReference type="ARBA" id="ARBA00023157"/>
    </source>
</evidence>
<dbReference type="GeneID" id="24425228"/>
<name>A0A1R4ABY1_BABMR</name>
<feature type="domain" description="Generative cell specific-1/HAP2" evidence="13">
    <location>
        <begin position="41"/>
        <end position="522"/>
    </location>
</feature>
<reference evidence="14 15" key="3">
    <citation type="journal article" date="2016" name="Sci. Rep.">
        <title>Genome-wide diversity and gene expression profiling of Babesia microti isolates identify polymorphic genes that mediate host-pathogen interactions.</title>
        <authorList>
            <person name="Silva J.C."/>
            <person name="Cornillot E."/>
            <person name="McCracken C."/>
            <person name="Usmani-Brown S."/>
            <person name="Dwivedi A."/>
            <person name="Ifeonu O.O."/>
            <person name="Crabtree J."/>
            <person name="Gotia H.T."/>
            <person name="Virji A.Z."/>
            <person name="Reynes C."/>
            <person name="Colinge J."/>
            <person name="Kumar V."/>
            <person name="Lawres L."/>
            <person name="Pazzi J.E."/>
            <person name="Pablo J.V."/>
            <person name="Hung C."/>
            <person name="Brancato J."/>
            <person name="Kumari P."/>
            <person name="Orvis J."/>
            <person name="Tretina K."/>
            <person name="Chibucos M."/>
            <person name="Ott S."/>
            <person name="Sadzewicz L."/>
            <person name="Sengamalay N."/>
            <person name="Shetty A.C."/>
            <person name="Su Q."/>
            <person name="Tallon L."/>
            <person name="Fraser C.M."/>
            <person name="Frutos R."/>
            <person name="Molina D.M."/>
            <person name="Krause P.J."/>
            <person name="Ben Mamoun C."/>
        </authorList>
    </citation>
    <scope>NUCLEOTIDE SEQUENCE [LARGE SCALE GENOMIC DNA]</scope>
    <source>
        <strain evidence="14 15">RI</strain>
    </source>
</reference>
<feature type="transmembrane region" description="Helical" evidence="11">
    <location>
        <begin position="579"/>
        <end position="603"/>
    </location>
</feature>